<gene>
    <name evidence="2" type="ORF">QUW25_00295</name>
</gene>
<dbReference type="EMBL" id="JAUDEA010000001">
    <property type="protein sequence ID" value="MDM8270130.1"/>
    <property type="molecule type" value="Genomic_DNA"/>
</dbReference>
<dbReference type="RefSeq" id="WP_289510236.1">
    <property type="nucleotide sequence ID" value="NZ_JAUDEA010000001.1"/>
</dbReference>
<accession>A0ABT7V0J4</accession>
<feature type="transmembrane region" description="Helical" evidence="1">
    <location>
        <begin position="12"/>
        <end position="31"/>
    </location>
</feature>
<keyword evidence="1" id="KW-0472">Membrane</keyword>
<comment type="caution">
    <text evidence="2">The sequence shown here is derived from an EMBL/GenBank/DDBJ whole genome shotgun (WGS) entry which is preliminary data.</text>
</comment>
<dbReference type="Proteomes" id="UP001529256">
    <property type="component" value="Unassembled WGS sequence"/>
</dbReference>
<name>A0ABT7V0J4_9ACTN</name>
<reference evidence="2" key="1">
    <citation type="submission" date="2023-06" db="EMBL/GenBank/DDBJ databases">
        <title>Identification and characterization of horizontal gene transfer across gut microbiota members of farm animals based on homology search.</title>
        <authorList>
            <person name="Schwarzerova J."/>
            <person name="Nykrynova M."/>
            <person name="Jureckova K."/>
            <person name="Cejkova D."/>
            <person name="Rychlik I."/>
        </authorList>
    </citation>
    <scope>NUCLEOTIDE SEQUENCE</scope>
    <source>
        <strain evidence="2">153_Feed</strain>
    </source>
</reference>
<feature type="transmembrane region" description="Helical" evidence="1">
    <location>
        <begin position="212"/>
        <end position="237"/>
    </location>
</feature>
<evidence type="ECO:0000256" key="1">
    <source>
        <dbReference type="SAM" id="Phobius"/>
    </source>
</evidence>
<keyword evidence="3" id="KW-1185">Reference proteome</keyword>
<keyword evidence="1" id="KW-1133">Transmembrane helix</keyword>
<feature type="transmembrane region" description="Helical" evidence="1">
    <location>
        <begin position="243"/>
        <end position="262"/>
    </location>
</feature>
<evidence type="ECO:0008006" key="4">
    <source>
        <dbReference type="Google" id="ProtNLM"/>
    </source>
</evidence>
<organism evidence="2 3">
    <name type="scientific">Thermophilibacter provencensis</name>
    <dbReference type="NCBI Taxonomy" id="1852386"/>
    <lineage>
        <taxon>Bacteria</taxon>
        <taxon>Bacillati</taxon>
        <taxon>Actinomycetota</taxon>
        <taxon>Coriobacteriia</taxon>
        <taxon>Coriobacteriales</taxon>
        <taxon>Atopobiaceae</taxon>
        <taxon>Thermophilibacter</taxon>
    </lineage>
</organism>
<keyword evidence="1" id="KW-0812">Transmembrane</keyword>
<proteinExistence type="predicted"/>
<protein>
    <recommendedName>
        <fullName evidence="4">DUF2207 domain-containing protein</fullName>
    </recommendedName>
</protein>
<evidence type="ECO:0000313" key="2">
    <source>
        <dbReference type="EMBL" id="MDM8270130.1"/>
    </source>
</evidence>
<sequence>MPFSPADILETARPWIVAWGVPVAYLVLCVAMNRVSKRLDPPIPGEISATADVPELHPVLLGALRCHEESELSNKGNAYEVALAAVVRMLGHGAATFTARGHATGVISTSDEDEDAGPIVTKKRRRDQFNLKERLIHSYGAHLRLAVEAAGLSRYDLDALEIVMPPDTVNANVEELCKHARNADQYPQLGCFLKGYADDLCSAGLAHRPNPLVYLVFNPLVSILACLWCVFGPAAALTDPSPALAGVSVVLIVAVMIFRAFFVDLGLRLTPAGCQVLAHASANVSWAATARNGDASLVRELADEQVADLLAVLLAMGRRDLAGDLADQLVYVKGEGDPDARGTSMAESFCARRRYIDASTMRQDLSPVDLLIKQTDDMVDSMS</sequence>
<reference evidence="2" key="2">
    <citation type="submission" date="2023-06" db="EMBL/GenBank/DDBJ databases">
        <authorList>
            <person name="Zeman M."/>
            <person name="Kubasova T."/>
            <person name="Jahodarova E."/>
            <person name="Nykrynova M."/>
            <person name="Rychlik I."/>
        </authorList>
    </citation>
    <scope>NUCLEOTIDE SEQUENCE</scope>
    <source>
        <strain evidence="2">153_Feed</strain>
    </source>
</reference>
<evidence type="ECO:0000313" key="3">
    <source>
        <dbReference type="Proteomes" id="UP001529256"/>
    </source>
</evidence>